<dbReference type="KEGG" id="hch:HCH_05089"/>
<evidence type="ECO:0000313" key="2">
    <source>
        <dbReference type="EMBL" id="ABC31770.1"/>
    </source>
</evidence>
<dbReference type="HOGENOM" id="CLU_2806480_0_0_6"/>
<keyword evidence="1" id="KW-0812">Transmembrane</keyword>
<proteinExistence type="predicted"/>
<evidence type="ECO:0000256" key="1">
    <source>
        <dbReference type="SAM" id="Phobius"/>
    </source>
</evidence>
<dbReference type="AlphaFoldDB" id="Q2SC54"/>
<evidence type="ECO:0000313" key="3">
    <source>
        <dbReference type="Proteomes" id="UP000000238"/>
    </source>
</evidence>
<keyword evidence="1" id="KW-1133">Transmembrane helix</keyword>
<organism evidence="2 3">
    <name type="scientific">Hahella chejuensis (strain KCTC 2396)</name>
    <dbReference type="NCBI Taxonomy" id="349521"/>
    <lineage>
        <taxon>Bacteria</taxon>
        <taxon>Pseudomonadati</taxon>
        <taxon>Pseudomonadota</taxon>
        <taxon>Gammaproteobacteria</taxon>
        <taxon>Oceanospirillales</taxon>
        <taxon>Hahellaceae</taxon>
        <taxon>Hahella</taxon>
    </lineage>
</organism>
<reference evidence="2 3" key="1">
    <citation type="journal article" date="2005" name="Nucleic Acids Res.">
        <title>Genomic blueprint of Hahella chejuensis, a marine microbe producing an algicidal agent.</title>
        <authorList>
            <person name="Jeong H."/>
            <person name="Yim J.H."/>
            <person name="Lee C."/>
            <person name="Choi S.-H."/>
            <person name="Park Y.K."/>
            <person name="Yoon S.H."/>
            <person name="Hur C.-G."/>
            <person name="Kang H.-Y."/>
            <person name="Kim D."/>
            <person name="Lee H.H."/>
            <person name="Park K.H."/>
            <person name="Park S.-H."/>
            <person name="Park H.-S."/>
            <person name="Lee H.K."/>
            <person name="Oh T.K."/>
            <person name="Kim J.F."/>
        </authorList>
    </citation>
    <scope>NUCLEOTIDE SEQUENCE [LARGE SCALE GENOMIC DNA]</scope>
    <source>
        <strain evidence="2 3">KCTC 2396</strain>
    </source>
</reference>
<name>Q2SC54_HAHCH</name>
<dbReference type="STRING" id="349521.HCH_05089"/>
<protein>
    <submittedName>
        <fullName evidence="2">Uncharacterized protein</fullName>
    </submittedName>
</protein>
<keyword evidence="3" id="KW-1185">Reference proteome</keyword>
<sequence>MLRKTLYRATLALCLIMLAMAIWLWMHRSMELEFNRPGLLSGISPNAPPALYDAQVERGPQQIRDMD</sequence>
<accession>Q2SC54</accession>
<dbReference type="EMBL" id="CP000155">
    <property type="protein sequence ID" value="ABC31770.1"/>
    <property type="molecule type" value="Genomic_DNA"/>
</dbReference>
<gene>
    <name evidence="2" type="ordered locus">HCH_05089</name>
</gene>
<dbReference type="RefSeq" id="WP_011398835.1">
    <property type="nucleotide sequence ID" value="NC_007645.1"/>
</dbReference>
<dbReference type="OrthoDB" id="9904435at2"/>
<dbReference type="Proteomes" id="UP000000238">
    <property type="component" value="Chromosome"/>
</dbReference>
<feature type="transmembrane region" description="Helical" evidence="1">
    <location>
        <begin position="6"/>
        <end position="26"/>
    </location>
</feature>
<keyword evidence="1" id="KW-0472">Membrane</keyword>